<sequence length="125" mass="13615">MVPSSAPDTCSLSVLVDTRRAAFLTLATLPQAGSREKLDRNLACPPLNNNYTYPSGRIPLSSPKISCSIFRIPKGLLPGSPYVALFLFPSPSPPLSFLLLSHSPLTRILAPNLHCILERRMLLGF</sequence>
<dbReference type="EMBL" id="JABWUV010000004">
    <property type="protein sequence ID" value="KAF6360245.1"/>
    <property type="molecule type" value="Genomic_DNA"/>
</dbReference>
<evidence type="ECO:0000313" key="2">
    <source>
        <dbReference type="Proteomes" id="UP000527355"/>
    </source>
</evidence>
<proteinExistence type="predicted"/>
<protein>
    <submittedName>
        <fullName evidence="1">Uncharacterized protein</fullName>
    </submittedName>
</protein>
<evidence type="ECO:0000313" key="1">
    <source>
        <dbReference type="EMBL" id="KAF6360245.1"/>
    </source>
</evidence>
<keyword evidence="2" id="KW-1185">Reference proteome</keyword>
<name>A0A7J7YED4_MYOMY</name>
<organism evidence="1 2">
    <name type="scientific">Myotis myotis</name>
    <name type="common">Greater mouse-eared bat</name>
    <name type="synonym">Vespertilio myotis</name>
    <dbReference type="NCBI Taxonomy" id="51298"/>
    <lineage>
        <taxon>Eukaryota</taxon>
        <taxon>Metazoa</taxon>
        <taxon>Chordata</taxon>
        <taxon>Craniata</taxon>
        <taxon>Vertebrata</taxon>
        <taxon>Euteleostomi</taxon>
        <taxon>Mammalia</taxon>
        <taxon>Eutheria</taxon>
        <taxon>Laurasiatheria</taxon>
        <taxon>Chiroptera</taxon>
        <taxon>Yangochiroptera</taxon>
        <taxon>Vespertilionidae</taxon>
        <taxon>Myotis</taxon>
    </lineage>
</organism>
<dbReference type="AlphaFoldDB" id="A0A7J7YED4"/>
<dbReference type="Proteomes" id="UP000527355">
    <property type="component" value="Unassembled WGS sequence"/>
</dbReference>
<accession>A0A7J7YED4</accession>
<comment type="caution">
    <text evidence="1">The sequence shown here is derived from an EMBL/GenBank/DDBJ whole genome shotgun (WGS) entry which is preliminary data.</text>
</comment>
<gene>
    <name evidence="1" type="ORF">mMyoMyo1_011191</name>
</gene>
<reference evidence="1 2" key="1">
    <citation type="journal article" date="2020" name="Nature">
        <title>Six reference-quality genomes reveal evolution of bat adaptations.</title>
        <authorList>
            <person name="Jebb D."/>
            <person name="Huang Z."/>
            <person name="Pippel M."/>
            <person name="Hughes G.M."/>
            <person name="Lavrichenko K."/>
            <person name="Devanna P."/>
            <person name="Winkler S."/>
            <person name="Jermiin L.S."/>
            <person name="Skirmuntt E.C."/>
            <person name="Katzourakis A."/>
            <person name="Burkitt-Gray L."/>
            <person name="Ray D.A."/>
            <person name="Sullivan K.A.M."/>
            <person name="Roscito J.G."/>
            <person name="Kirilenko B.M."/>
            <person name="Davalos L.M."/>
            <person name="Corthals A.P."/>
            <person name="Power M.L."/>
            <person name="Jones G."/>
            <person name="Ransome R.D."/>
            <person name="Dechmann D.K.N."/>
            <person name="Locatelli A.G."/>
            <person name="Puechmaille S.J."/>
            <person name="Fedrigo O."/>
            <person name="Jarvis E.D."/>
            <person name="Hiller M."/>
            <person name="Vernes S.C."/>
            <person name="Myers E.W."/>
            <person name="Teeling E.C."/>
        </authorList>
    </citation>
    <scope>NUCLEOTIDE SEQUENCE [LARGE SCALE GENOMIC DNA]</scope>
    <source>
        <strain evidence="1">MMyoMyo1</strain>
        <tissue evidence="1">Flight muscle</tissue>
    </source>
</reference>